<feature type="domain" description="N-acetyltransferase ESCO acetyl-transferase" evidence="2">
    <location>
        <begin position="426"/>
        <end position="496"/>
    </location>
</feature>
<feature type="compositionally biased region" description="Polar residues" evidence="1">
    <location>
        <begin position="91"/>
        <end position="112"/>
    </location>
</feature>
<comment type="caution">
    <text evidence="3">The sequence shown here is derived from an EMBL/GenBank/DDBJ whole genome shotgun (WGS) entry which is preliminary data.</text>
</comment>
<protein>
    <recommendedName>
        <fullName evidence="2">N-acetyltransferase ESCO acetyl-transferase domain-containing protein</fullName>
    </recommendedName>
</protein>
<feature type="region of interest" description="Disordered" evidence="1">
    <location>
        <begin position="228"/>
        <end position="274"/>
    </location>
</feature>
<dbReference type="SUPFAM" id="SSF55729">
    <property type="entry name" value="Acyl-CoA N-acyltransferases (Nat)"/>
    <property type="match status" value="1"/>
</dbReference>
<evidence type="ECO:0000259" key="2">
    <source>
        <dbReference type="Pfam" id="PF13880"/>
    </source>
</evidence>
<dbReference type="Pfam" id="PF13880">
    <property type="entry name" value="Acetyltransf_13"/>
    <property type="match status" value="1"/>
</dbReference>
<dbReference type="AlphaFoldDB" id="A0ABD3Q2V9"/>
<gene>
    <name evidence="3" type="ORF">HJC23_012431</name>
</gene>
<reference evidence="3 4" key="1">
    <citation type="journal article" date="2020" name="G3 (Bethesda)">
        <title>Improved Reference Genome for Cyclotella cryptica CCMP332, a Model for Cell Wall Morphogenesis, Salinity Adaptation, and Lipid Production in Diatoms (Bacillariophyta).</title>
        <authorList>
            <person name="Roberts W.R."/>
            <person name="Downey K.M."/>
            <person name="Ruck E.C."/>
            <person name="Traller J.C."/>
            <person name="Alverson A.J."/>
        </authorList>
    </citation>
    <scope>NUCLEOTIDE SEQUENCE [LARGE SCALE GENOMIC DNA]</scope>
    <source>
        <strain evidence="3 4">CCMP332</strain>
    </source>
</reference>
<feature type="compositionally biased region" description="Polar residues" evidence="1">
    <location>
        <begin position="238"/>
        <end position="251"/>
    </location>
</feature>
<dbReference type="InterPro" id="IPR028009">
    <property type="entry name" value="ESCO_Acetyltransf_dom"/>
</dbReference>
<dbReference type="PANTHER" id="PTHR45884">
    <property type="entry name" value="N-ACETYLTRANSFERASE ECO"/>
    <property type="match status" value="1"/>
</dbReference>
<dbReference type="Proteomes" id="UP001516023">
    <property type="component" value="Unassembled WGS sequence"/>
</dbReference>
<dbReference type="InterPro" id="IPR016181">
    <property type="entry name" value="Acyl_CoA_acyltransferase"/>
</dbReference>
<name>A0ABD3Q2V9_9STRA</name>
<feature type="region of interest" description="Disordered" evidence="1">
    <location>
        <begin position="191"/>
        <end position="213"/>
    </location>
</feature>
<feature type="compositionally biased region" description="Basic residues" evidence="1">
    <location>
        <begin position="1"/>
        <end position="17"/>
    </location>
</feature>
<organism evidence="3 4">
    <name type="scientific">Cyclotella cryptica</name>
    <dbReference type="NCBI Taxonomy" id="29204"/>
    <lineage>
        <taxon>Eukaryota</taxon>
        <taxon>Sar</taxon>
        <taxon>Stramenopiles</taxon>
        <taxon>Ochrophyta</taxon>
        <taxon>Bacillariophyta</taxon>
        <taxon>Coscinodiscophyceae</taxon>
        <taxon>Thalassiosirophycidae</taxon>
        <taxon>Stephanodiscales</taxon>
        <taxon>Stephanodiscaceae</taxon>
        <taxon>Cyclotella</taxon>
    </lineage>
</organism>
<proteinExistence type="predicted"/>
<evidence type="ECO:0000256" key="1">
    <source>
        <dbReference type="SAM" id="MobiDB-lite"/>
    </source>
</evidence>
<keyword evidence="4" id="KW-1185">Reference proteome</keyword>
<accession>A0ABD3Q2V9</accession>
<feature type="compositionally biased region" description="Basic and acidic residues" evidence="1">
    <location>
        <begin position="114"/>
        <end position="139"/>
    </location>
</feature>
<feature type="compositionally biased region" description="Basic residues" evidence="1">
    <location>
        <begin position="264"/>
        <end position="273"/>
    </location>
</feature>
<dbReference type="EMBL" id="JABMIG020000082">
    <property type="protein sequence ID" value="KAL3794306.1"/>
    <property type="molecule type" value="Genomic_DNA"/>
</dbReference>
<feature type="region of interest" description="Disordered" evidence="1">
    <location>
        <begin position="1"/>
        <end position="26"/>
    </location>
</feature>
<feature type="region of interest" description="Disordered" evidence="1">
    <location>
        <begin position="77"/>
        <end position="153"/>
    </location>
</feature>
<dbReference type="PANTHER" id="PTHR45884:SF2">
    <property type="entry name" value="N-ACETYLTRANSFERASE ECO"/>
    <property type="match status" value="1"/>
</dbReference>
<evidence type="ECO:0000313" key="4">
    <source>
        <dbReference type="Proteomes" id="UP001516023"/>
    </source>
</evidence>
<sequence>MNSHQSSKKKAIKRKRSTPALTKTPSSTILTYFKRRVPNTAMAPSPMIHCNAATFGTPTTSESIDSNHIDARGAFMTQKGAARKSNRTDDTQLSGEASASNEDGGATSSPTSPCDERNTTNNGPDHHTPDRSHNNHEIDQTWLTPPSPCEATNPMIETPPSPCSEVIMESPPTEVGAACIETKGYLIQRREDGFGTPSEGNVSDGRSTLAKFGTPLTHESNLNLLNRQTDVADPTTPPNETLHSDTSNSHPSNKKNEMSSQPRRSNKPRKKSQRYLDLGQKSFASHTICPICSSLIVHGTREDQQDHSQICKSFKEGVVCLGFKKERCLARFGDERIIEIKEGNINGRKKVEEVKCIVDKELGFAQPSIQKRQQLDSLEGITSYLYISNKRVVGLLIVKRIQRAYELLYERSDTTTYTISRSTNPHSAIVGIHQIWVHNLHRHKGIATKLVECARSNFVFGMIIPREKVAFSSPTEDGVRFARGYMSGEGEKVLVYDIS</sequence>
<evidence type="ECO:0000313" key="3">
    <source>
        <dbReference type="EMBL" id="KAL3794306.1"/>
    </source>
</evidence>